<dbReference type="Proteomes" id="UP000446658">
    <property type="component" value="Unassembled WGS sequence"/>
</dbReference>
<dbReference type="SUPFAM" id="SSF55785">
    <property type="entry name" value="PYP-like sensor domain (PAS domain)"/>
    <property type="match status" value="1"/>
</dbReference>
<accession>A0A844GAT5</accession>
<name>A0A844GAT5_9NEIS</name>
<dbReference type="InterPro" id="IPR013767">
    <property type="entry name" value="PAS_fold"/>
</dbReference>
<dbReference type="CDD" id="cd00130">
    <property type="entry name" value="PAS"/>
    <property type="match status" value="1"/>
</dbReference>
<sequence>MTMVGDDIILARVDITEIRHGEQALRDSEQRFRNMVEQTVSGMYVRRDGRFIYVNPRYCEITGWSADELLGRNVLDFTDTDPESSEQIQQAWARLGAQRAHCFLQRPSTASRWQMD</sequence>
<evidence type="ECO:0000313" key="2">
    <source>
        <dbReference type="EMBL" id="MTD33576.1"/>
    </source>
</evidence>
<dbReference type="PROSITE" id="PS50112">
    <property type="entry name" value="PAS"/>
    <property type="match status" value="1"/>
</dbReference>
<dbReference type="NCBIfam" id="TIGR00229">
    <property type="entry name" value="sensory_box"/>
    <property type="match status" value="1"/>
</dbReference>
<feature type="domain" description="PAS" evidence="1">
    <location>
        <begin position="28"/>
        <end position="81"/>
    </location>
</feature>
<dbReference type="Pfam" id="PF00989">
    <property type="entry name" value="PAS"/>
    <property type="match status" value="1"/>
</dbReference>
<protein>
    <submittedName>
        <fullName evidence="2">PAS domain S-box protein</fullName>
    </submittedName>
</protein>
<dbReference type="SMART" id="SM00091">
    <property type="entry name" value="PAS"/>
    <property type="match status" value="1"/>
</dbReference>
<reference evidence="2 3" key="1">
    <citation type="submission" date="2019-11" db="EMBL/GenBank/DDBJ databases">
        <title>Draft genome sequence of Paludibacterium sp. dN18-1.</title>
        <authorList>
            <person name="Im W.-T."/>
        </authorList>
    </citation>
    <scope>NUCLEOTIDE SEQUENCE [LARGE SCALE GENOMIC DNA]</scope>
    <source>
        <strain evidence="3">dN 18-1</strain>
    </source>
</reference>
<dbReference type="GO" id="GO:0006355">
    <property type="term" value="P:regulation of DNA-templated transcription"/>
    <property type="evidence" value="ECO:0007669"/>
    <property type="project" value="InterPro"/>
</dbReference>
<evidence type="ECO:0000259" key="1">
    <source>
        <dbReference type="PROSITE" id="PS50112"/>
    </source>
</evidence>
<organism evidence="2 3">
    <name type="scientific">Paludibacterium denitrificans</name>
    <dbReference type="NCBI Taxonomy" id="2675226"/>
    <lineage>
        <taxon>Bacteria</taxon>
        <taxon>Pseudomonadati</taxon>
        <taxon>Pseudomonadota</taxon>
        <taxon>Betaproteobacteria</taxon>
        <taxon>Neisseriales</taxon>
        <taxon>Chromobacteriaceae</taxon>
        <taxon>Paludibacterium</taxon>
    </lineage>
</organism>
<evidence type="ECO:0000313" key="3">
    <source>
        <dbReference type="Proteomes" id="UP000446658"/>
    </source>
</evidence>
<dbReference type="InterPro" id="IPR035965">
    <property type="entry name" value="PAS-like_dom_sf"/>
</dbReference>
<dbReference type="Gene3D" id="3.30.450.20">
    <property type="entry name" value="PAS domain"/>
    <property type="match status" value="1"/>
</dbReference>
<dbReference type="AlphaFoldDB" id="A0A844GAT5"/>
<keyword evidence="3" id="KW-1185">Reference proteome</keyword>
<gene>
    <name evidence="2" type="ORF">GKE73_12570</name>
</gene>
<comment type="caution">
    <text evidence="2">The sequence shown here is derived from an EMBL/GenBank/DDBJ whole genome shotgun (WGS) entry which is preliminary data.</text>
</comment>
<proteinExistence type="predicted"/>
<dbReference type="EMBL" id="WLYX01000001">
    <property type="protein sequence ID" value="MTD33576.1"/>
    <property type="molecule type" value="Genomic_DNA"/>
</dbReference>
<dbReference type="InterPro" id="IPR000014">
    <property type="entry name" value="PAS"/>
</dbReference>